<protein>
    <submittedName>
        <fullName evidence="1">Uncharacterized protein</fullName>
    </submittedName>
</protein>
<reference evidence="1" key="1">
    <citation type="journal article" date="2014" name="Front. Microbiol.">
        <title>High frequency of phylogenetically diverse reductive dehalogenase-homologous genes in deep subseafloor sedimentary metagenomes.</title>
        <authorList>
            <person name="Kawai M."/>
            <person name="Futagami T."/>
            <person name="Toyoda A."/>
            <person name="Takaki Y."/>
            <person name="Nishi S."/>
            <person name="Hori S."/>
            <person name="Arai W."/>
            <person name="Tsubouchi T."/>
            <person name="Morono Y."/>
            <person name="Uchiyama I."/>
            <person name="Ito T."/>
            <person name="Fujiyama A."/>
            <person name="Inagaki F."/>
            <person name="Takami H."/>
        </authorList>
    </citation>
    <scope>NUCLEOTIDE SEQUENCE</scope>
    <source>
        <strain evidence="1">Expedition CK06-06</strain>
    </source>
</reference>
<organism evidence="1">
    <name type="scientific">marine sediment metagenome</name>
    <dbReference type="NCBI Taxonomy" id="412755"/>
    <lineage>
        <taxon>unclassified sequences</taxon>
        <taxon>metagenomes</taxon>
        <taxon>ecological metagenomes</taxon>
    </lineage>
</organism>
<comment type="caution">
    <text evidence="1">The sequence shown here is derived from an EMBL/GenBank/DDBJ whole genome shotgun (WGS) entry which is preliminary data.</text>
</comment>
<evidence type="ECO:0000313" key="1">
    <source>
        <dbReference type="EMBL" id="GAH18103.1"/>
    </source>
</evidence>
<dbReference type="EMBL" id="BART01033262">
    <property type="protein sequence ID" value="GAH18103.1"/>
    <property type="molecule type" value="Genomic_DNA"/>
</dbReference>
<accession>X1FBH0</accession>
<feature type="non-terminal residue" evidence="1">
    <location>
        <position position="40"/>
    </location>
</feature>
<sequence>MVNAPTVVWREWDITIDPSGHRVESLSLGQWGFQGVKNTS</sequence>
<name>X1FBH0_9ZZZZ</name>
<gene>
    <name evidence="1" type="ORF">S01H4_57227</name>
</gene>
<dbReference type="AlphaFoldDB" id="X1FBH0"/>
<proteinExistence type="predicted"/>